<evidence type="ECO:0000313" key="3">
    <source>
        <dbReference type="Proteomes" id="UP000290289"/>
    </source>
</evidence>
<dbReference type="AlphaFoldDB" id="A0A498IS15"/>
<feature type="transmembrane region" description="Helical" evidence="1">
    <location>
        <begin position="151"/>
        <end position="167"/>
    </location>
</feature>
<accession>A0A498IS15</accession>
<evidence type="ECO:0008006" key="4">
    <source>
        <dbReference type="Google" id="ProtNLM"/>
    </source>
</evidence>
<keyword evidence="1" id="KW-1133">Transmembrane helix</keyword>
<keyword evidence="3" id="KW-1185">Reference proteome</keyword>
<dbReference type="EMBL" id="RDQH01000336">
    <property type="protein sequence ID" value="RXH86126.1"/>
    <property type="molecule type" value="Genomic_DNA"/>
</dbReference>
<organism evidence="2 3">
    <name type="scientific">Malus domestica</name>
    <name type="common">Apple</name>
    <name type="synonym">Pyrus malus</name>
    <dbReference type="NCBI Taxonomy" id="3750"/>
    <lineage>
        <taxon>Eukaryota</taxon>
        <taxon>Viridiplantae</taxon>
        <taxon>Streptophyta</taxon>
        <taxon>Embryophyta</taxon>
        <taxon>Tracheophyta</taxon>
        <taxon>Spermatophyta</taxon>
        <taxon>Magnoliopsida</taxon>
        <taxon>eudicotyledons</taxon>
        <taxon>Gunneridae</taxon>
        <taxon>Pentapetalae</taxon>
        <taxon>rosids</taxon>
        <taxon>fabids</taxon>
        <taxon>Rosales</taxon>
        <taxon>Rosaceae</taxon>
        <taxon>Amygdaloideae</taxon>
        <taxon>Maleae</taxon>
        <taxon>Malus</taxon>
    </lineage>
</organism>
<comment type="caution">
    <text evidence="2">The sequence shown here is derived from an EMBL/GenBank/DDBJ whole genome shotgun (WGS) entry which is preliminary data.</text>
</comment>
<gene>
    <name evidence="2" type="ORF">DVH24_017179</name>
</gene>
<evidence type="ECO:0000256" key="1">
    <source>
        <dbReference type="SAM" id="Phobius"/>
    </source>
</evidence>
<proteinExistence type="predicted"/>
<evidence type="ECO:0000313" key="2">
    <source>
        <dbReference type="EMBL" id="RXH86126.1"/>
    </source>
</evidence>
<dbReference type="Proteomes" id="UP000290289">
    <property type="component" value="Chromosome 10"/>
</dbReference>
<keyword evidence="1" id="KW-0812">Transmembrane</keyword>
<name>A0A498IS15_MALDO</name>
<sequence>MKLVDEEPYEINVDIYGIRDGPRLGRLRLQNKLESFVSVVRYLIWVYVFCRAWWLWRRKIRIDDRALAMNYQLCLSLSNYELNTKLCVDMENEARNYYTNGGKKKSSSVDFHLLGCLDCKRNPWLLEEGMFQIYLFSLSNVLRGVLVMQKVVYIYFLLLINFLLVLSDNNSFIYSY</sequence>
<keyword evidence="1" id="KW-0472">Membrane</keyword>
<protein>
    <recommendedName>
        <fullName evidence="4">Transmembrane protein</fullName>
    </recommendedName>
</protein>
<feature type="transmembrane region" description="Helical" evidence="1">
    <location>
        <begin position="36"/>
        <end position="56"/>
    </location>
</feature>
<reference evidence="2" key="1">
    <citation type="submission" date="2018-10" db="EMBL/GenBank/DDBJ databases">
        <title>A high-quality apple genome assembly.</title>
        <authorList>
            <person name="Hu J."/>
        </authorList>
    </citation>
    <scope>NUCLEOTIDE SEQUENCE [LARGE SCALE GENOMIC DNA]</scope>
    <source>
        <tissue evidence="2">Young leaf</tissue>
    </source>
</reference>